<dbReference type="EMBL" id="JAVDXW010000001">
    <property type="protein sequence ID" value="MDR7303517.1"/>
    <property type="molecule type" value="Genomic_DNA"/>
</dbReference>
<organism evidence="1 2">
    <name type="scientific">Haloactinomyces albus</name>
    <dbReference type="NCBI Taxonomy" id="1352928"/>
    <lineage>
        <taxon>Bacteria</taxon>
        <taxon>Bacillati</taxon>
        <taxon>Actinomycetota</taxon>
        <taxon>Actinomycetes</taxon>
        <taxon>Actinopolysporales</taxon>
        <taxon>Actinopolysporaceae</taxon>
        <taxon>Haloactinomyces</taxon>
    </lineage>
</organism>
<gene>
    <name evidence="1" type="ORF">JOF55_003698</name>
</gene>
<evidence type="ECO:0000313" key="2">
    <source>
        <dbReference type="Proteomes" id="UP001180845"/>
    </source>
</evidence>
<dbReference type="AlphaFoldDB" id="A0AAE3ZHW5"/>
<protein>
    <submittedName>
        <fullName evidence="1">Uncharacterized protein</fullName>
    </submittedName>
</protein>
<sequence length="112" mass="12201">MPRWAHNKMSVAVKKRYFELLRQGYKGAAAAREVGVSPSCGSLWFIDAGRMLVLEASACPSPPIDKHRPGNHHARVADRARRALRRFPTSPTLISYAAEELGATMAAGPSNS</sequence>
<accession>A0AAE3ZHW5</accession>
<proteinExistence type="predicted"/>
<keyword evidence="2" id="KW-1185">Reference proteome</keyword>
<dbReference type="Proteomes" id="UP001180845">
    <property type="component" value="Unassembled WGS sequence"/>
</dbReference>
<evidence type="ECO:0000313" key="1">
    <source>
        <dbReference type="EMBL" id="MDR7303517.1"/>
    </source>
</evidence>
<reference evidence="1" key="1">
    <citation type="submission" date="2023-07" db="EMBL/GenBank/DDBJ databases">
        <title>Sequencing the genomes of 1000 actinobacteria strains.</title>
        <authorList>
            <person name="Klenk H.-P."/>
        </authorList>
    </citation>
    <scope>NUCLEOTIDE SEQUENCE</scope>
    <source>
        <strain evidence="1">DSM 45977</strain>
    </source>
</reference>
<comment type="caution">
    <text evidence="1">The sequence shown here is derived from an EMBL/GenBank/DDBJ whole genome shotgun (WGS) entry which is preliminary data.</text>
</comment>
<name>A0AAE3ZHW5_9ACTN</name>